<dbReference type="OrthoDB" id="8592519at2"/>
<dbReference type="InterPro" id="IPR052755">
    <property type="entry name" value="Lysozyme_Inhibitor_LprI"/>
</dbReference>
<evidence type="ECO:0000313" key="4">
    <source>
        <dbReference type="Proteomes" id="UP000274139"/>
    </source>
</evidence>
<keyword evidence="4" id="KW-1185">Reference proteome</keyword>
<feature type="signal peptide" evidence="1">
    <location>
        <begin position="1"/>
        <end position="20"/>
    </location>
</feature>
<dbReference type="PANTHER" id="PTHR37549">
    <property type="entry name" value="LIPOPROTEIN LPRI"/>
    <property type="match status" value="1"/>
</dbReference>
<reference evidence="3 4" key="1">
    <citation type="submission" date="2018-10" db="EMBL/GenBank/DDBJ databases">
        <title>Draft genome sequence of Aquitalea MWU14-2217 isolated from a wild cranberry bog in Provincetown, Massachusetts.</title>
        <authorList>
            <person name="Ebadzadsahrai G."/>
            <person name="Soby S."/>
        </authorList>
    </citation>
    <scope>NUCLEOTIDE SEQUENCE [LARGE SCALE GENOMIC DNA]</scope>
    <source>
        <strain evidence="3 4">MWU14-2217</strain>
    </source>
</reference>
<proteinExistence type="predicted"/>
<organism evidence="3 4">
    <name type="scientific">Aquitalea palustris</name>
    <dbReference type="NCBI Taxonomy" id="2480983"/>
    <lineage>
        <taxon>Bacteria</taxon>
        <taxon>Pseudomonadati</taxon>
        <taxon>Pseudomonadota</taxon>
        <taxon>Betaproteobacteria</taxon>
        <taxon>Neisseriales</taxon>
        <taxon>Chromobacteriaceae</taxon>
        <taxon>Aquitalea</taxon>
    </lineage>
</organism>
<dbReference type="Proteomes" id="UP000274139">
    <property type="component" value="Unassembled WGS sequence"/>
</dbReference>
<accession>A0A454JFV9</accession>
<dbReference type="AlphaFoldDB" id="A0A454JFV9"/>
<dbReference type="InterPro" id="IPR009739">
    <property type="entry name" value="LprI-like_N"/>
</dbReference>
<name>A0A454JFV9_9NEIS</name>
<dbReference type="RefSeq" id="WP_103525556.1">
    <property type="nucleotide sequence ID" value="NZ_JAIZDC010000004.1"/>
</dbReference>
<dbReference type="GO" id="GO:0005576">
    <property type="term" value="C:extracellular region"/>
    <property type="evidence" value="ECO:0007669"/>
    <property type="project" value="TreeGrafter"/>
</dbReference>
<dbReference type="Gene3D" id="1.20.1270.180">
    <property type="match status" value="1"/>
</dbReference>
<gene>
    <name evidence="3" type="ORF">EAY64_15030</name>
</gene>
<evidence type="ECO:0000313" key="3">
    <source>
        <dbReference type="EMBL" id="RMC94777.1"/>
    </source>
</evidence>
<dbReference type="PANTHER" id="PTHR37549:SF1">
    <property type="entry name" value="LIPOPROTEIN LPRI"/>
    <property type="match status" value="1"/>
</dbReference>
<protein>
    <submittedName>
        <fullName evidence="3">DUF1311 domain-containing protein</fullName>
    </submittedName>
</protein>
<evidence type="ECO:0000256" key="1">
    <source>
        <dbReference type="SAM" id="SignalP"/>
    </source>
</evidence>
<dbReference type="EMBL" id="RFAR01000063">
    <property type="protein sequence ID" value="RMC94777.1"/>
    <property type="molecule type" value="Genomic_DNA"/>
</dbReference>
<sequence length="119" mass="13225">MMKSKLTLCALLIASSATFAASFDCMKASNFVEKQICTDQQLSQMDESLSTNYKGMLNSNFGGSPKQLKKEQLAWVGQRNKCTTRQCIVDAYKKRLDETCDYGVVSGVHPECTSSDDFK</sequence>
<keyword evidence="1" id="KW-0732">Signal</keyword>
<dbReference type="Pfam" id="PF07007">
    <property type="entry name" value="LprI"/>
    <property type="match status" value="1"/>
</dbReference>
<feature type="chain" id="PRO_5019311670" evidence="1">
    <location>
        <begin position="21"/>
        <end position="119"/>
    </location>
</feature>
<comment type="caution">
    <text evidence="3">The sequence shown here is derived from an EMBL/GenBank/DDBJ whole genome shotgun (WGS) entry which is preliminary data.</text>
</comment>
<feature type="domain" description="Lysozyme inhibitor LprI-like N-terminal" evidence="2">
    <location>
        <begin position="25"/>
        <end position="82"/>
    </location>
</feature>
<evidence type="ECO:0000259" key="2">
    <source>
        <dbReference type="Pfam" id="PF07007"/>
    </source>
</evidence>